<feature type="domain" description="Transcription elongation factor GreA/GreB C-terminal" evidence="10">
    <location>
        <begin position="84"/>
        <end position="156"/>
    </location>
</feature>
<dbReference type="GO" id="GO:0003677">
    <property type="term" value="F:DNA binding"/>
    <property type="evidence" value="ECO:0007669"/>
    <property type="project" value="UniProtKB-UniRule"/>
</dbReference>
<dbReference type="InterPro" id="IPR018151">
    <property type="entry name" value="TF_GreA/GreB_CS"/>
</dbReference>
<dbReference type="GO" id="GO:0032784">
    <property type="term" value="P:regulation of DNA-templated transcription elongation"/>
    <property type="evidence" value="ECO:0007669"/>
    <property type="project" value="UniProtKB-UniRule"/>
</dbReference>
<dbReference type="Proteomes" id="UP000177067">
    <property type="component" value="Unassembled WGS sequence"/>
</dbReference>
<dbReference type="PANTHER" id="PTHR30437">
    <property type="entry name" value="TRANSCRIPTION ELONGATION FACTOR GREA"/>
    <property type="match status" value="1"/>
</dbReference>
<dbReference type="AlphaFoldDB" id="A0A1F6LHS0"/>
<gene>
    <name evidence="8" type="primary">greA</name>
    <name evidence="12" type="ORF">A2725_04465</name>
</gene>
<dbReference type="InterPro" id="IPR023459">
    <property type="entry name" value="Tscrpt_elong_fac_GreA/B_fam"/>
</dbReference>
<dbReference type="InterPro" id="IPR006359">
    <property type="entry name" value="Tscrpt_elong_fac_GreA"/>
</dbReference>
<dbReference type="InterPro" id="IPR028624">
    <property type="entry name" value="Tscrpt_elong_fac_GreA/B"/>
</dbReference>
<evidence type="ECO:0000256" key="4">
    <source>
        <dbReference type="ARBA" id="ARBA00023125"/>
    </source>
</evidence>
<reference evidence="12 13" key="1">
    <citation type="journal article" date="2016" name="Nat. Commun.">
        <title>Thousands of microbial genomes shed light on interconnected biogeochemical processes in an aquifer system.</title>
        <authorList>
            <person name="Anantharaman K."/>
            <person name="Brown C.T."/>
            <person name="Hug L.A."/>
            <person name="Sharon I."/>
            <person name="Castelle C.J."/>
            <person name="Probst A.J."/>
            <person name="Thomas B.C."/>
            <person name="Singh A."/>
            <person name="Wilkins M.J."/>
            <person name="Karaoz U."/>
            <person name="Brodie E.L."/>
            <person name="Williams K.H."/>
            <person name="Hubbard S.S."/>
            <person name="Banfield J.F."/>
        </authorList>
    </citation>
    <scope>NUCLEOTIDE SEQUENCE [LARGE SCALE GENOMIC DNA]</scope>
</reference>
<dbReference type="GO" id="GO:0070063">
    <property type="term" value="F:RNA polymerase binding"/>
    <property type="evidence" value="ECO:0007669"/>
    <property type="project" value="InterPro"/>
</dbReference>
<dbReference type="InterPro" id="IPR001437">
    <property type="entry name" value="Tscrpt_elong_fac_GreA/B_C"/>
</dbReference>
<organism evidence="12 13">
    <name type="scientific">Candidatus Magasanikbacteria bacterium RIFCSPHIGHO2_01_FULL_33_34</name>
    <dbReference type="NCBI Taxonomy" id="1798671"/>
    <lineage>
        <taxon>Bacteria</taxon>
        <taxon>Candidatus Magasanikiibacteriota</taxon>
    </lineage>
</organism>
<protein>
    <recommendedName>
        <fullName evidence="2 8">Transcription elongation factor GreA</fullName>
    </recommendedName>
    <alternativeName>
        <fullName evidence="7 8">Transcript cleavage factor GreA</fullName>
    </alternativeName>
</protein>
<evidence type="ECO:0000256" key="7">
    <source>
        <dbReference type="ARBA" id="ARBA00030776"/>
    </source>
</evidence>
<dbReference type="NCBIfam" id="NF001263">
    <property type="entry name" value="PRK00226.1-4"/>
    <property type="match status" value="1"/>
</dbReference>
<evidence type="ECO:0000256" key="6">
    <source>
        <dbReference type="ARBA" id="ARBA00024916"/>
    </source>
</evidence>
<dbReference type="InterPro" id="IPR036953">
    <property type="entry name" value="GreA/GreB_C_sf"/>
</dbReference>
<evidence type="ECO:0000256" key="9">
    <source>
        <dbReference type="RuleBase" id="RU000556"/>
    </source>
</evidence>
<dbReference type="PANTHER" id="PTHR30437:SF4">
    <property type="entry name" value="TRANSCRIPTION ELONGATION FACTOR GREA"/>
    <property type="match status" value="1"/>
</dbReference>
<evidence type="ECO:0000313" key="13">
    <source>
        <dbReference type="Proteomes" id="UP000177067"/>
    </source>
</evidence>
<dbReference type="Pfam" id="PF03449">
    <property type="entry name" value="GreA_GreB_N"/>
    <property type="match status" value="1"/>
</dbReference>
<dbReference type="SUPFAM" id="SSF54534">
    <property type="entry name" value="FKBP-like"/>
    <property type="match status" value="1"/>
</dbReference>
<dbReference type="PIRSF" id="PIRSF006092">
    <property type="entry name" value="GreA_GreB"/>
    <property type="match status" value="1"/>
</dbReference>
<dbReference type="SUPFAM" id="SSF46557">
    <property type="entry name" value="GreA transcript cleavage protein, N-terminal domain"/>
    <property type="match status" value="1"/>
</dbReference>
<evidence type="ECO:0000256" key="1">
    <source>
        <dbReference type="ARBA" id="ARBA00008213"/>
    </source>
</evidence>
<evidence type="ECO:0000256" key="2">
    <source>
        <dbReference type="ARBA" id="ARBA00013729"/>
    </source>
</evidence>
<comment type="function">
    <text evidence="6 8 9">Necessary for efficient RNA polymerase transcription elongation past template-encoded arresting sites. The arresting sites in DNA have the property of trapping a certain fraction of elongating RNA polymerases that pass through, resulting in locked ternary complexes. Cleavage of the nascent transcript by cleavage factors such as GreA or GreB allows the resumption of elongation from the new 3'terminus. GreA releases sequences of 2 to 3 nucleotides.</text>
</comment>
<dbReference type="Pfam" id="PF01272">
    <property type="entry name" value="GreA_GreB"/>
    <property type="match status" value="1"/>
</dbReference>
<feature type="domain" description="Transcription elongation factor GreA/GreB N-terminal" evidence="11">
    <location>
        <begin position="8"/>
        <end position="77"/>
    </location>
</feature>
<evidence type="ECO:0000256" key="3">
    <source>
        <dbReference type="ARBA" id="ARBA00023015"/>
    </source>
</evidence>
<evidence type="ECO:0000259" key="10">
    <source>
        <dbReference type="Pfam" id="PF01272"/>
    </source>
</evidence>
<name>A0A1F6LHS0_9BACT</name>
<dbReference type="InterPro" id="IPR022691">
    <property type="entry name" value="Tscrpt_elong_fac_GreA/B_N"/>
</dbReference>
<evidence type="ECO:0000259" key="11">
    <source>
        <dbReference type="Pfam" id="PF03449"/>
    </source>
</evidence>
<dbReference type="PROSITE" id="PS00829">
    <property type="entry name" value="GREAB_1"/>
    <property type="match status" value="1"/>
</dbReference>
<comment type="caution">
    <text evidence="12">The sequence shown here is derived from an EMBL/GenBank/DDBJ whole genome shotgun (WGS) entry which is preliminary data.</text>
</comment>
<dbReference type="NCBIfam" id="TIGR01462">
    <property type="entry name" value="greA"/>
    <property type="match status" value="1"/>
</dbReference>
<dbReference type="Gene3D" id="3.10.50.30">
    <property type="entry name" value="Transcription elongation factor, GreA/GreB, C-terminal domain"/>
    <property type="match status" value="1"/>
</dbReference>
<evidence type="ECO:0000256" key="5">
    <source>
        <dbReference type="ARBA" id="ARBA00023163"/>
    </source>
</evidence>
<evidence type="ECO:0000256" key="8">
    <source>
        <dbReference type="HAMAP-Rule" id="MF_00105"/>
    </source>
</evidence>
<dbReference type="Gene3D" id="1.10.287.180">
    <property type="entry name" value="Transcription elongation factor, GreA/GreB, N-terminal domain"/>
    <property type="match status" value="1"/>
</dbReference>
<keyword evidence="3 8" id="KW-0805">Transcription regulation</keyword>
<dbReference type="FunFam" id="1.10.287.180:FF:000001">
    <property type="entry name" value="Transcription elongation factor GreA"/>
    <property type="match status" value="1"/>
</dbReference>
<keyword evidence="5 8" id="KW-0804">Transcription</keyword>
<evidence type="ECO:0000313" key="12">
    <source>
        <dbReference type="EMBL" id="OGH58970.1"/>
    </source>
</evidence>
<accession>A0A1F6LHS0</accession>
<proteinExistence type="inferred from homology"/>
<sequence length="156" mass="17374">MTDEKMTYLSQEKFDSLTKELADIKNEVIPAIAKKIDMAKQMGDLSENAEYHAAREEMAWAQSRAKEINHILDNSEIVSKEKKSSDFVSIGSKIEVKINGQVREYTIVGAQEADPLARKISNESPLGEAFMGKKKGDKVDVHVPSGIQTYTIISIN</sequence>
<dbReference type="EMBL" id="MFPS01000008">
    <property type="protein sequence ID" value="OGH58970.1"/>
    <property type="molecule type" value="Genomic_DNA"/>
</dbReference>
<keyword evidence="4 8" id="KW-0238">DNA-binding</keyword>
<dbReference type="GO" id="GO:0006354">
    <property type="term" value="P:DNA-templated transcription elongation"/>
    <property type="evidence" value="ECO:0007669"/>
    <property type="project" value="TreeGrafter"/>
</dbReference>
<comment type="similarity">
    <text evidence="1 8 9">Belongs to the GreA/GreB family.</text>
</comment>
<dbReference type="HAMAP" id="MF_00105">
    <property type="entry name" value="GreA_GreB"/>
    <property type="match status" value="1"/>
</dbReference>
<dbReference type="InterPro" id="IPR036805">
    <property type="entry name" value="Tscrpt_elong_fac_GreA/B_N_sf"/>
</dbReference>